<dbReference type="InterPro" id="IPR016181">
    <property type="entry name" value="Acyl_CoA_acyltransferase"/>
</dbReference>
<feature type="domain" description="N-acetyltransferase" evidence="4">
    <location>
        <begin position="43"/>
        <end position="134"/>
    </location>
</feature>
<dbReference type="Gene3D" id="3.40.630.30">
    <property type="match status" value="1"/>
</dbReference>
<dbReference type="Proteomes" id="UP000247980">
    <property type="component" value="Unassembled WGS sequence"/>
</dbReference>
<comment type="caution">
    <text evidence="5">The sequence shown here is derived from an EMBL/GenBank/DDBJ whole genome shotgun (WGS) entry which is preliminary data.</text>
</comment>
<sequence length="168" mass="18130">MFEIRPAALSEFALLPALEAEADAAFETLDPPLSVADFPPPADPSEYAEAFHIMVAGRPPVGFVRLEIVDGQAHLEQLAVSPEFAGQGIGRALVMAAMAWAREAGFHAMTLCTFAQVPFNAPFYASCGFSELDHSQWGPELATLRESEAILETIAPRIAMKIKLTLSE</sequence>
<dbReference type="OrthoDB" id="572496at2"/>
<name>A0A2V5IV86_9MICC</name>
<accession>A0A2V5IV86</accession>
<proteinExistence type="predicted"/>
<keyword evidence="6" id="KW-1185">Reference proteome</keyword>
<evidence type="ECO:0000256" key="2">
    <source>
        <dbReference type="ARBA" id="ARBA00023315"/>
    </source>
</evidence>
<organism evidence="5 6">
    <name type="scientific">Arthrobacter psychrolactophilus</name>
    <dbReference type="NCBI Taxonomy" id="92442"/>
    <lineage>
        <taxon>Bacteria</taxon>
        <taxon>Bacillati</taxon>
        <taxon>Actinomycetota</taxon>
        <taxon>Actinomycetes</taxon>
        <taxon>Micrococcales</taxon>
        <taxon>Micrococcaceae</taxon>
        <taxon>Arthrobacter</taxon>
    </lineage>
</organism>
<dbReference type="SUPFAM" id="SSF55729">
    <property type="entry name" value="Acyl-CoA N-acyltransferases (Nat)"/>
    <property type="match status" value="1"/>
</dbReference>
<protein>
    <submittedName>
        <fullName evidence="5">GNAT family N-acetyltransferase</fullName>
    </submittedName>
</protein>
<reference evidence="5 6" key="1">
    <citation type="submission" date="2018-05" db="EMBL/GenBank/DDBJ databases">
        <title>Genetic diversity of glacier-inhabiting Cryobacterium bacteria in China and description of Cryobacterium mengkeensis sp. nov. and Arthrobacter glacialis sp. nov.</title>
        <authorList>
            <person name="Liu Q."/>
            <person name="Xin Y.-H."/>
        </authorList>
    </citation>
    <scope>NUCLEOTIDE SEQUENCE [LARGE SCALE GENOMIC DNA]</scope>
    <source>
        <strain evidence="5 6">B7</strain>
    </source>
</reference>
<evidence type="ECO:0000313" key="5">
    <source>
        <dbReference type="EMBL" id="PYI38003.1"/>
    </source>
</evidence>
<evidence type="ECO:0000259" key="4">
    <source>
        <dbReference type="PROSITE" id="PS51729"/>
    </source>
</evidence>
<dbReference type="PANTHER" id="PTHR43800">
    <property type="entry name" value="PEPTIDYL-LYSINE N-ACETYLTRANSFERASE YJAB"/>
    <property type="match status" value="1"/>
</dbReference>
<evidence type="ECO:0000259" key="3">
    <source>
        <dbReference type="PROSITE" id="PS51186"/>
    </source>
</evidence>
<dbReference type="EMBL" id="QJVC01000013">
    <property type="protein sequence ID" value="PYI38003.1"/>
    <property type="molecule type" value="Genomic_DNA"/>
</dbReference>
<dbReference type="InterPro" id="IPR031165">
    <property type="entry name" value="GNAT_YJDJ"/>
</dbReference>
<dbReference type="Pfam" id="PF00583">
    <property type="entry name" value="Acetyltransf_1"/>
    <property type="match status" value="1"/>
</dbReference>
<dbReference type="RefSeq" id="WP_110485632.1">
    <property type="nucleotide sequence ID" value="NZ_QJVC01000013.1"/>
</dbReference>
<keyword evidence="1 5" id="KW-0808">Transferase</keyword>
<evidence type="ECO:0000256" key="1">
    <source>
        <dbReference type="ARBA" id="ARBA00022679"/>
    </source>
</evidence>
<dbReference type="GO" id="GO:0016747">
    <property type="term" value="F:acyltransferase activity, transferring groups other than amino-acyl groups"/>
    <property type="evidence" value="ECO:0007669"/>
    <property type="project" value="InterPro"/>
</dbReference>
<dbReference type="PROSITE" id="PS51186">
    <property type="entry name" value="GNAT"/>
    <property type="match status" value="1"/>
</dbReference>
<dbReference type="InterPro" id="IPR000182">
    <property type="entry name" value="GNAT_dom"/>
</dbReference>
<keyword evidence="2" id="KW-0012">Acyltransferase</keyword>
<dbReference type="CDD" id="cd04301">
    <property type="entry name" value="NAT_SF"/>
    <property type="match status" value="1"/>
</dbReference>
<dbReference type="PROSITE" id="PS51729">
    <property type="entry name" value="GNAT_YJDJ"/>
    <property type="match status" value="1"/>
</dbReference>
<feature type="domain" description="N-acetyltransferase" evidence="3">
    <location>
        <begin position="2"/>
        <end position="165"/>
    </location>
</feature>
<dbReference type="AlphaFoldDB" id="A0A2V5IV86"/>
<evidence type="ECO:0000313" key="6">
    <source>
        <dbReference type="Proteomes" id="UP000247980"/>
    </source>
</evidence>
<gene>
    <name evidence="5" type="ORF">CVS30_12325</name>
</gene>
<dbReference type="PANTHER" id="PTHR43800:SF1">
    <property type="entry name" value="PEPTIDYL-LYSINE N-ACETYLTRANSFERASE YJAB"/>
    <property type="match status" value="1"/>
</dbReference>